<reference evidence="6 7" key="1">
    <citation type="submission" date="2024-02" db="EMBL/GenBank/DDBJ databases">
        <authorList>
            <person name="Grouzdev D."/>
        </authorList>
    </citation>
    <scope>NUCLEOTIDE SEQUENCE [LARGE SCALE GENOMIC DNA]</scope>
    <source>
        <strain evidence="6 7">9N</strain>
    </source>
</reference>
<dbReference type="Pfam" id="PF07869">
    <property type="entry name" value="DUF1656"/>
    <property type="match status" value="1"/>
</dbReference>
<dbReference type="RefSeq" id="WP_332082353.1">
    <property type="nucleotide sequence ID" value="NZ_JAZHYN010000037.1"/>
</dbReference>
<evidence type="ECO:0000256" key="2">
    <source>
        <dbReference type="ARBA" id="ARBA00022692"/>
    </source>
</evidence>
<sequence length="68" mass="7508">MNAETSIFGVFTPSLLLCALIAYALTGLLKQALGQLGAYRFVWRPELFNFFAFLCLLGASLHVLSRVL</sequence>
<evidence type="ECO:0000256" key="3">
    <source>
        <dbReference type="ARBA" id="ARBA00022989"/>
    </source>
</evidence>
<feature type="transmembrane region" description="Helical" evidence="5">
    <location>
        <begin position="6"/>
        <end position="26"/>
    </location>
</feature>
<evidence type="ECO:0000256" key="5">
    <source>
        <dbReference type="SAM" id="Phobius"/>
    </source>
</evidence>
<keyword evidence="4 5" id="KW-0472">Membrane</keyword>
<evidence type="ECO:0000313" key="7">
    <source>
        <dbReference type="Proteomes" id="UP001350748"/>
    </source>
</evidence>
<keyword evidence="3 5" id="KW-1133">Transmembrane helix</keyword>
<dbReference type="EMBL" id="JAZHYN010000037">
    <property type="protein sequence ID" value="MEF3367306.1"/>
    <property type="molecule type" value="Genomic_DNA"/>
</dbReference>
<comment type="caution">
    <text evidence="6">The sequence shown here is derived from an EMBL/GenBank/DDBJ whole genome shotgun (WGS) entry which is preliminary data.</text>
</comment>
<keyword evidence="1" id="KW-1003">Cell membrane</keyword>
<proteinExistence type="predicted"/>
<organism evidence="6 7">
    <name type="scientific">Methylocystis borbori</name>
    <dbReference type="NCBI Taxonomy" id="3118750"/>
    <lineage>
        <taxon>Bacteria</taxon>
        <taxon>Pseudomonadati</taxon>
        <taxon>Pseudomonadota</taxon>
        <taxon>Alphaproteobacteria</taxon>
        <taxon>Hyphomicrobiales</taxon>
        <taxon>Methylocystaceae</taxon>
        <taxon>Methylocystis</taxon>
    </lineage>
</organism>
<name>A0ABU7XIV0_9HYPH</name>
<dbReference type="Proteomes" id="UP001350748">
    <property type="component" value="Unassembled WGS sequence"/>
</dbReference>
<evidence type="ECO:0000313" key="6">
    <source>
        <dbReference type="EMBL" id="MEF3367306.1"/>
    </source>
</evidence>
<keyword evidence="2 5" id="KW-0812">Transmembrane</keyword>
<gene>
    <name evidence="6" type="ORF">V3H18_12250</name>
</gene>
<evidence type="ECO:0000256" key="4">
    <source>
        <dbReference type="ARBA" id="ARBA00023136"/>
    </source>
</evidence>
<dbReference type="InterPro" id="IPR012451">
    <property type="entry name" value="DUF1656"/>
</dbReference>
<evidence type="ECO:0000256" key="1">
    <source>
        <dbReference type="ARBA" id="ARBA00022475"/>
    </source>
</evidence>
<accession>A0ABU7XIV0</accession>
<protein>
    <submittedName>
        <fullName evidence="6">DUF1656 domain-containing protein</fullName>
    </submittedName>
</protein>
<feature type="transmembrane region" description="Helical" evidence="5">
    <location>
        <begin position="47"/>
        <end position="65"/>
    </location>
</feature>
<keyword evidence="7" id="KW-1185">Reference proteome</keyword>